<protein>
    <recommendedName>
        <fullName evidence="3">ATP-dependent RecD2 DNA helicase</fullName>
        <ecNumber evidence="3">5.6.2.3</ecNumber>
    </recommendedName>
    <alternativeName>
        <fullName evidence="3">DNA 5'-3' helicase subunit RecD2</fullName>
    </alternativeName>
</protein>
<sequence length="748" mass="85291">MEELEGYVENIVFRNEENGYTVLHLSHPEWDDEICCVGCFSYVAEGQYLVVRGERVFHKEYGEQIKMVSYEEKQPEDSMAIEKYLGSGAIKGIGPALAARIVRKFKEDTFRIFEEEPERLAEVKGISIKLAIQAANQFNEKREMRQAMIFLQDYGISMNLAVKIYRQYGQEMYEVLRTNPYKLAEDISGVGFKIADEIARQAGFYQDSDFRIQAGIIYCLQQSTAQGHCYLPQRELVDVTAQLLGLDPALVDCHVDELCMNKQIICREIGDQRCLYYGRLYYMEMNCARMLLDLNLDFPVKEKELEKKVKSIEREEKIELDEMQKTAVFQAVQNGVMVIMGGPGTGKTTTINTIVRIFEEEGMDILLAAPTGRAAKRMSETTGYEAQTIHRLLEMNGAADGDDRSGMHFERNELQPLEADVVIIDEMSMVDIYLMHALLKALVPGTRLIMVGDANQLPSVGPGNVLKDIIQSGFCDVVRLEKVFRQAAESDIILNAHRINRGEPVEFRKESRDFFCLERSQPQDIINVVIQLIVQKLPPYVNASPYDIQVLAPMRKGELGVLKLNELLQMYLNPSMPDKIEKEFHGVLFREKDKVMQIKNNYQMKWQKINAFGDTYEEGEGVFNGDSGVIRTISTLTETVTVEFEEGKMAEYDFSDMEELELAYAITIHKSQGSEYPAVILPLLSGPKMLFNRNLLYTAVTRAKKCVTIVGSRQMVDQMIRNINEKKRYSSLCQRIQELEASDAEMLS</sequence>
<dbReference type="InterPro" id="IPR010994">
    <property type="entry name" value="RuvA_2-like"/>
</dbReference>
<comment type="catalytic activity">
    <reaction evidence="3">
        <text>ATP + H2O = ADP + phosphate + H(+)</text>
        <dbReference type="Rhea" id="RHEA:13065"/>
        <dbReference type="ChEBI" id="CHEBI:15377"/>
        <dbReference type="ChEBI" id="CHEBI:15378"/>
        <dbReference type="ChEBI" id="CHEBI:30616"/>
        <dbReference type="ChEBI" id="CHEBI:43474"/>
        <dbReference type="ChEBI" id="CHEBI:456216"/>
        <dbReference type="EC" id="5.6.2.3"/>
    </reaction>
</comment>
<feature type="domain" description="AAA+ ATPase" evidence="4">
    <location>
        <begin position="333"/>
        <end position="484"/>
    </location>
</feature>
<dbReference type="Pfam" id="PF14490">
    <property type="entry name" value="HHH_RecD2"/>
    <property type="match status" value="1"/>
</dbReference>
<dbReference type="Gene3D" id="2.30.30.940">
    <property type="match status" value="1"/>
</dbReference>
<keyword evidence="2 3" id="KW-0067">ATP-binding</keyword>
<dbReference type="SUPFAM" id="SSF47781">
    <property type="entry name" value="RuvA domain 2-like"/>
    <property type="match status" value="1"/>
</dbReference>
<keyword evidence="1 3" id="KW-0547">Nucleotide-binding</keyword>
<dbReference type="InterPro" id="IPR055446">
    <property type="entry name" value="RecD2_N_OB"/>
</dbReference>
<feature type="binding site" evidence="3">
    <location>
        <begin position="344"/>
        <end position="348"/>
    </location>
    <ligand>
        <name>ATP</name>
        <dbReference type="ChEBI" id="CHEBI:30616"/>
    </ligand>
</feature>
<comment type="function">
    <text evidence="3">DNA-dependent ATPase and ATP-dependent 5'-3' DNA helicase. Has no activity on blunt DNA or DNA with 3'-overhangs, requires at least 10 bases of 5'-ssDNA for helicase activity.</text>
</comment>
<dbReference type="PANTHER" id="PTHR43788:SF6">
    <property type="entry name" value="DNA HELICASE B"/>
    <property type="match status" value="1"/>
</dbReference>
<dbReference type="CDD" id="cd18809">
    <property type="entry name" value="SF1_C_RecD"/>
    <property type="match status" value="1"/>
</dbReference>
<dbReference type="NCBIfam" id="TIGR01448">
    <property type="entry name" value="recD_rel"/>
    <property type="match status" value="1"/>
</dbReference>
<dbReference type="Pfam" id="PF13538">
    <property type="entry name" value="UvrD_C_2"/>
    <property type="match status" value="1"/>
</dbReference>
<keyword evidence="3" id="KW-0378">Hydrolase</keyword>
<evidence type="ECO:0000259" key="4">
    <source>
        <dbReference type="SMART" id="SM00382"/>
    </source>
</evidence>
<dbReference type="Gene3D" id="1.10.150.20">
    <property type="entry name" value="5' to 3' exonuclease, C-terminal subdomain"/>
    <property type="match status" value="1"/>
</dbReference>
<evidence type="ECO:0000256" key="2">
    <source>
        <dbReference type="ARBA" id="ARBA00022840"/>
    </source>
</evidence>
<comment type="caution">
    <text evidence="5">The sequence shown here is derived from an EMBL/GenBank/DDBJ whole genome shotgun (WGS) entry which is preliminary data.</text>
</comment>
<dbReference type="Proteomes" id="UP000606193">
    <property type="component" value="Unassembled WGS sequence"/>
</dbReference>
<dbReference type="Pfam" id="PF23139">
    <property type="entry name" value="OB_YrrC"/>
    <property type="match status" value="1"/>
</dbReference>
<accession>A0ABR7MYK4</accession>
<keyword evidence="3" id="KW-0413">Isomerase</keyword>
<evidence type="ECO:0000256" key="3">
    <source>
        <dbReference type="HAMAP-Rule" id="MF_01488"/>
    </source>
</evidence>
<dbReference type="Pfam" id="PF13245">
    <property type="entry name" value="AAA_19"/>
    <property type="match status" value="1"/>
</dbReference>
<evidence type="ECO:0000256" key="1">
    <source>
        <dbReference type="ARBA" id="ARBA00022741"/>
    </source>
</evidence>
<dbReference type="RefSeq" id="WP_249297137.1">
    <property type="nucleotide sequence ID" value="NZ_JACRSX010000002.1"/>
</dbReference>
<evidence type="ECO:0000313" key="6">
    <source>
        <dbReference type="Proteomes" id="UP000606193"/>
    </source>
</evidence>
<dbReference type="EC" id="5.6.2.3" evidence="3"/>
<dbReference type="InterPro" id="IPR050534">
    <property type="entry name" value="Coronavir_polyprotein_1ab"/>
</dbReference>
<keyword evidence="6" id="KW-1185">Reference proteome</keyword>
<dbReference type="SMART" id="SM00382">
    <property type="entry name" value="AAA"/>
    <property type="match status" value="1"/>
</dbReference>
<organism evidence="5 6">
    <name type="scientific">Jutongia huaianensis</name>
    <dbReference type="NCBI Taxonomy" id="2763668"/>
    <lineage>
        <taxon>Bacteria</taxon>
        <taxon>Bacillati</taxon>
        <taxon>Bacillota</taxon>
        <taxon>Clostridia</taxon>
        <taxon>Lachnospirales</taxon>
        <taxon>Lachnospiraceae</taxon>
        <taxon>Jutongia</taxon>
    </lineage>
</organism>
<name>A0ABR7MYK4_9FIRM</name>
<proteinExistence type="inferred from homology"/>
<dbReference type="InterPro" id="IPR027417">
    <property type="entry name" value="P-loop_NTPase"/>
</dbReference>
<dbReference type="Gene3D" id="1.10.10.2220">
    <property type="match status" value="1"/>
</dbReference>
<evidence type="ECO:0000313" key="5">
    <source>
        <dbReference type="EMBL" id="MBC8561462.1"/>
    </source>
</evidence>
<dbReference type="SUPFAM" id="SSF52540">
    <property type="entry name" value="P-loop containing nucleoside triphosphate hydrolases"/>
    <property type="match status" value="1"/>
</dbReference>
<dbReference type="HAMAP" id="MF_01488">
    <property type="entry name" value="RecD2"/>
    <property type="match status" value="1"/>
</dbReference>
<keyword evidence="3" id="KW-0347">Helicase</keyword>
<dbReference type="Gene3D" id="3.40.50.300">
    <property type="entry name" value="P-loop containing nucleotide triphosphate hydrolases"/>
    <property type="match status" value="2"/>
</dbReference>
<dbReference type="InterPro" id="IPR029493">
    <property type="entry name" value="RecD2-like_HHH"/>
</dbReference>
<dbReference type="PANTHER" id="PTHR43788">
    <property type="entry name" value="DNA2/NAM7 HELICASE FAMILY MEMBER"/>
    <property type="match status" value="1"/>
</dbReference>
<dbReference type="InterPro" id="IPR006345">
    <property type="entry name" value="RecD2"/>
</dbReference>
<dbReference type="InterPro" id="IPR041451">
    <property type="entry name" value="RecD2_SH13"/>
</dbReference>
<dbReference type="InterPro" id="IPR027785">
    <property type="entry name" value="UvrD-like_helicase_C"/>
</dbReference>
<dbReference type="EMBL" id="JACRSX010000002">
    <property type="protein sequence ID" value="MBC8561462.1"/>
    <property type="molecule type" value="Genomic_DNA"/>
</dbReference>
<dbReference type="InterPro" id="IPR003593">
    <property type="entry name" value="AAA+_ATPase"/>
</dbReference>
<dbReference type="Pfam" id="PF14520">
    <property type="entry name" value="HHH_5"/>
    <property type="match status" value="1"/>
</dbReference>
<gene>
    <name evidence="3" type="primary">recD2</name>
    <name evidence="5" type="ORF">H8704_02240</name>
</gene>
<dbReference type="Pfam" id="PF18335">
    <property type="entry name" value="SH3_13"/>
    <property type="match status" value="1"/>
</dbReference>
<keyword evidence="3" id="KW-0238">DNA-binding</keyword>
<comment type="similarity">
    <text evidence="3">Belongs to the RecD family. RecD2 subfamily.</text>
</comment>
<reference evidence="5 6" key="1">
    <citation type="submission" date="2020-08" db="EMBL/GenBank/DDBJ databases">
        <title>Genome public.</title>
        <authorList>
            <person name="Liu C."/>
            <person name="Sun Q."/>
        </authorList>
    </citation>
    <scope>NUCLEOTIDE SEQUENCE [LARGE SCALE GENOMIC DNA]</scope>
    <source>
        <strain evidence="5 6">NSJ-37</strain>
    </source>
</reference>
<dbReference type="CDD" id="cd17933">
    <property type="entry name" value="DEXSc_RecD-like"/>
    <property type="match status" value="1"/>
</dbReference>